<evidence type="ECO:0000313" key="3">
    <source>
        <dbReference type="Proteomes" id="UP001243330"/>
    </source>
</evidence>
<organism evidence="2 3">
    <name type="scientific">Colletotrichum chrysophilum</name>
    <dbReference type="NCBI Taxonomy" id="1836956"/>
    <lineage>
        <taxon>Eukaryota</taxon>
        <taxon>Fungi</taxon>
        <taxon>Dikarya</taxon>
        <taxon>Ascomycota</taxon>
        <taxon>Pezizomycotina</taxon>
        <taxon>Sordariomycetes</taxon>
        <taxon>Hypocreomycetidae</taxon>
        <taxon>Glomerellales</taxon>
        <taxon>Glomerellaceae</taxon>
        <taxon>Colletotrichum</taxon>
        <taxon>Colletotrichum gloeosporioides species complex</taxon>
    </lineage>
</organism>
<protein>
    <submittedName>
        <fullName evidence="2">Uncharacterized protein</fullName>
    </submittedName>
</protein>
<reference evidence="2" key="1">
    <citation type="submission" date="2023-01" db="EMBL/GenBank/DDBJ databases">
        <title>Colletotrichum chrysophilum M932 genome sequence.</title>
        <authorList>
            <person name="Baroncelli R."/>
        </authorList>
    </citation>
    <scope>NUCLEOTIDE SEQUENCE</scope>
    <source>
        <strain evidence="2">M932</strain>
    </source>
</reference>
<proteinExistence type="predicted"/>
<evidence type="ECO:0000256" key="1">
    <source>
        <dbReference type="SAM" id="MobiDB-lite"/>
    </source>
</evidence>
<evidence type="ECO:0000313" key="2">
    <source>
        <dbReference type="EMBL" id="KAK1838186.1"/>
    </source>
</evidence>
<name>A0AAD9EAP0_9PEZI</name>
<gene>
    <name evidence="2" type="ORF">CCHR01_19191</name>
</gene>
<sequence length="233" mass="25466">MAHRSSVTGARPKPTFGVIQRRGVAFLAGKEAGVEDMSQKRTNRRTNSSHTTPPPEQTPAAIVQKPEVPAAAVPRGHHHSPDSVPGIWLTFRWWSGPFQLCPRSPVLPVFLEASAAKQDSSLDESDPGIAFQPARPLRRLLRDLAGAVGAARDVTEAKPSARYLQSRLRALMQCPFAALQSFAPIRRQKHRRHLDAEDVIRRGTAVLAERTRTSARKITQPEAPSAASLSTSL</sequence>
<dbReference type="EMBL" id="JAQOWY010000888">
    <property type="protein sequence ID" value="KAK1838186.1"/>
    <property type="molecule type" value="Genomic_DNA"/>
</dbReference>
<keyword evidence="3" id="KW-1185">Reference proteome</keyword>
<dbReference type="AlphaFoldDB" id="A0AAD9EAP0"/>
<feature type="region of interest" description="Disordered" evidence="1">
    <location>
        <begin position="29"/>
        <end position="60"/>
    </location>
</feature>
<comment type="caution">
    <text evidence="2">The sequence shown here is derived from an EMBL/GenBank/DDBJ whole genome shotgun (WGS) entry which is preliminary data.</text>
</comment>
<feature type="region of interest" description="Disordered" evidence="1">
    <location>
        <begin position="212"/>
        <end position="233"/>
    </location>
</feature>
<dbReference type="Proteomes" id="UP001243330">
    <property type="component" value="Unassembled WGS sequence"/>
</dbReference>
<accession>A0AAD9EAP0</accession>